<feature type="compositionally biased region" description="Basic and acidic residues" evidence="1">
    <location>
        <begin position="11"/>
        <end position="20"/>
    </location>
</feature>
<dbReference type="EMBL" id="KE651167">
    <property type="protein sequence ID" value="EEB09136.1"/>
    <property type="molecule type" value="Genomic_DNA"/>
</dbReference>
<dbReference type="Proteomes" id="UP000001744">
    <property type="component" value="Unassembled WGS sequence"/>
</dbReference>
<dbReference type="RefSeq" id="XP_002175429.1">
    <property type="nucleotide sequence ID" value="XM_002175393.2"/>
</dbReference>
<evidence type="ECO:0000256" key="2">
    <source>
        <dbReference type="SAM" id="Phobius"/>
    </source>
</evidence>
<dbReference type="AlphaFoldDB" id="B6K6I2"/>
<evidence type="ECO:0000256" key="1">
    <source>
        <dbReference type="SAM" id="MobiDB-lite"/>
    </source>
</evidence>
<evidence type="ECO:0000313" key="3">
    <source>
        <dbReference type="EMBL" id="EEB09136.1"/>
    </source>
</evidence>
<accession>B6K6I2</accession>
<keyword evidence="2" id="KW-0472">Membrane</keyword>
<organism evidence="3 5">
    <name type="scientific">Schizosaccharomyces japonicus (strain yFS275 / FY16936)</name>
    <name type="common">Fission yeast</name>
    <dbReference type="NCBI Taxonomy" id="402676"/>
    <lineage>
        <taxon>Eukaryota</taxon>
        <taxon>Fungi</taxon>
        <taxon>Dikarya</taxon>
        <taxon>Ascomycota</taxon>
        <taxon>Taphrinomycotina</taxon>
        <taxon>Schizosaccharomycetes</taxon>
        <taxon>Schizosaccharomycetales</taxon>
        <taxon>Schizosaccharomycetaceae</taxon>
        <taxon>Schizosaccharomyces</taxon>
    </lineage>
</organism>
<evidence type="ECO:0000313" key="5">
    <source>
        <dbReference type="Proteomes" id="UP000001744"/>
    </source>
</evidence>
<dbReference type="STRING" id="402676.B6K6I2"/>
<dbReference type="OrthoDB" id="5363971at2759"/>
<name>B6K6I2_SCHJY</name>
<keyword evidence="5" id="KW-1185">Reference proteome</keyword>
<dbReference type="HOGENOM" id="CLU_427084_0_0_1"/>
<sequence length="641" mass="72616">MAGQLNFDKTPSQEHDEELNSTHQSCWSASNDTPISAGWVTTLLKQCEHWWTALHEFWKNCLVHNLRSFFHPAIPPSETVQFLDNFEYIVHTSQLLVGEHGLKTRFINKGRPSGDNVPPNVKSFGQRAFSQTRKEIITYGVICLLVFYCLHFHPTFLTRFLPSFARKLIILCTLGNSVLVSGSRWCVRRSRGQALLNLHRLVDSIQDLEYVVNKAYSSIYTKELHIYFKSPRSEVPSPAYEKRHHTSYVAFSDVTLHQLSCLKQAYHSALKKLHPLTSPALEQLLSLYRLPSSEPDAEESNSSFSSPVTQTRVRHVASLSSAFDGSSSEEEAATEVLLRLRAQFRDLVVLCKQLLCNMLSIQLNGSLQEVLVWESVFQALARLSRSLRTTVGTIQHSAYVSDYVAPQMEVTESDSTTARRRSLCFQQNRDLYSFTNSVQRVELIMSFILEGFSHLLEEKTDFRTQTHAIATFEEMGEKLKKLQTQWESYRSVMNSLQATQNQLRVKRYSRMTDDSYIASEDEGLAEDAFIFDSKRFGSLPSSCSKDGVDDSSASEDMFIAAESKPFVGHIETVTKAAVDVVQDDLSPCVGDRKSTALDVDSSPAHQRRKSQSFAMNTFTVVDELKSVLPQRKQADKTHLLC</sequence>
<keyword evidence="2" id="KW-0812">Transmembrane</keyword>
<feature type="region of interest" description="Disordered" evidence="1">
    <location>
        <begin position="1"/>
        <end position="25"/>
    </location>
</feature>
<feature type="transmembrane region" description="Helical" evidence="2">
    <location>
        <begin position="136"/>
        <end position="156"/>
    </location>
</feature>
<dbReference type="VEuPathDB" id="FungiDB:SJAG_04315"/>
<dbReference type="OMA" id="FAMLETH"/>
<reference evidence="3 5" key="1">
    <citation type="journal article" date="2011" name="Science">
        <title>Comparative functional genomics of the fission yeasts.</title>
        <authorList>
            <person name="Rhind N."/>
            <person name="Chen Z."/>
            <person name="Yassour M."/>
            <person name="Thompson D.A."/>
            <person name="Haas B.J."/>
            <person name="Habib N."/>
            <person name="Wapinski I."/>
            <person name="Roy S."/>
            <person name="Lin M.F."/>
            <person name="Heiman D.I."/>
            <person name="Young S.K."/>
            <person name="Furuya K."/>
            <person name="Guo Y."/>
            <person name="Pidoux A."/>
            <person name="Chen H.M."/>
            <person name="Robbertse B."/>
            <person name="Goldberg J.M."/>
            <person name="Aoki K."/>
            <person name="Bayne E.H."/>
            <person name="Berlin A.M."/>
            <person name="Desjardins C.A."/>
            <person name="Dobbs E."/>
            <person name="Dukaj L."/>
            <person name="Fan L."/>
            <person name="FitzGerald M.G."/>
            <person name="French C."/>
            <person name="Gujja S."/>
            <person name="Hansen K."/>
            <person name="Keifenheim D."/>
            <person name="Levin J.Z."/>
            <person name="Mosher R.A."/>
            <person name="Mueller C.A."/>
            <person name="Pfiffner J."/>
            <person name="Priest M."/>
            <person name="Russ C."/>
            <person name="Smialowska A."/>
            <person name="Swoboda P."/>
            <person name="Sykes S.M."/>
            <person name="Vaughn M."/>
            <person name="Vengrova S."/>
            <person name="Yoder R."/>
            <person name="Zeng Q."/>
            <person name="Allshire R."/>
            <person name="Baulcombe D."/>
            <person name="Birren B.W."/>
            <person name="Brown W."/>
            <person name="Ekwall K."/>
            <person name="Kellis M."/>
            <person name="Leatherwood J."/>
            <person name="Levin H."/>
            <person name="Margalit H."/>
            <person name="Martienssen R."/>
            <person name="Nieduszynski C.A."/>
            <person name="Spatafora J.W."/>
            <person name="Friedman N."/>
            <person name="Dalgaard J.Z."/>
            <person name="Baumann P."/>
            <person name="Niki H."/>
            <person name="Regev A."/>
            <person name="Nusbaum C."/>
        </authorList>
    </citation>
    <scope>NUCLEOTIDE SEQUENCE [LARGE SCALE GENOMIC DNA]</scope>
    <source>
        <strain evidence="5">yFS275 / FY16936</strain>
    </source>
</reference>
<dbReference type="JaponicusDB" id="SJAG_04315">
    <property type="gene designation" value="inp2"/>
</dbReference>
<protein>
    <submittedName>
        <fullName evidence="3">Myosin binding vezatin family protein</fullName>
    </submittedName>
</protein>
<evidence type="ECO:0000313" key="4">
    <source>
        <dbReference type="JaponicusDB" id="SJAG_04315"/>
    </source>
</evidence>
<dbReference type="GeneID" id="7052577"/>
<gene>
    <name evidence="4" type="primary">inp2</name>
    <name evidence="3" type="ORF">SJAG_04315</name>
</gene>
<proteinExistence type="predicted"/>
<keyword evidence="2" id="KW-1133">Transmembrane helix</keyword>